<evidence type="ECO:0000313" key="3">
    <source>
        <dbReference type="Proteomes" id="UP000053593"/>
    </source>
</evidence>
<proteinExistence type="predicted"/>
<dbReference type="Proteomes" id="UP000053593">
    <property type="component" value="Unassembled WGS sequence"/>
</dbReference>
<dbReference type="OrthoDB" id="416741at2759"/>
<evidence type="ECO:0000313" key="2">
    <source>
        <dbReference type="EMBL" id="KIK56725.1"/>
    </source>
</evidence>
<keyword evidence="3" id="KW-1185">Reference proteome</keyword>
<reference evidence="2 3" key="1">
    <citation type="submission" date="2014-04" db="EMBL/GenBank/DDBJ databases">
        <title>Evolutionary Origins and Diversification of the Mycorrhizal Mutualists.</title>
        <authorList>
            <consortium name="DOE Joint Genome Institute"/>
            <consortium name="Mycorrhizal Genomics Consortium"/>
            <person name="Kohler A."/>
            <person name="Kuo A."/>
            <person name="Nagy L.G."/>
            <person name="Floudas D."/>
            <person name="Copeland A."/>
            <person name="Barry K.W."/>
            <person name="Cichocki N."/>
            <person name="Veneault-Fourrey C."/>
            <person name="LaButti K."/>
            <person name="Lindquist E.A."/>
            <person name="Lipzen A."/>
            <person name="Lundell T."/>
            <person name="Morin E."/>
            <person name="Murat C."/>
            <person name="Riley R."/>
            <person name="Ohm R."/>
            <person name="Sun H."/>
            <person name="Tunlid A."/>
            <person name="Henrissat B."/>
            <person name="Grigoriev I.V."/>
            <person name="Hibbett D.S."/>
            <person name="Martin F."/>
        </authorList>
    </citation>
    <scope>NUCLEOTIDE SEQUENCE [LARGE SCALE GENOMIC DNA]</scope>
    <source>
        <strain evidence="2 3">FD-317 M1</strain>
    </source>
</reference>
<dbReference type="EMBL" id="KN834795">
    <property type="protein sequence ID" value="KIK56725.1"/>
    <property type="molecule type" value="Genomic_DNA"/>
</dbReference>
<evidence type="ECO:0000256" key="1">
    <source>
        <dbReference type="SAM" id="MobiDB-lite"/>
    </source>
</evidence>
<sequence>MNTNNDATLENSAPVKTGGYQQEKLDESLRRNTTSLRGHTLEARNSHGFWLPPSLCNVIKDALPVSVGLISGALAQEQWKDASLERICSRQIFRNSFGDSAEMKHVTM</sequence>
<feature type="region of interest" description="Disordered" evidence="1">
    <location>
        <begin position="1"/>
        <end position="38"/>
    </location>
</feature>
<feature type="compositionally biased region" description="Polar residues" evidence="1">
    <location>
        <begin position="1"/>
        <end position="11"/>
    </location>
</feature>
<gene>
    <name evidence="2" type="ORF">GYMLUDRAFT_247512</name>
</gene>
<dbReference type="HOGENOM" id="CLU_2197280_0_0_1"/>
<dbReference type="AlphaFoldDB" id="A0A0D0B0X4"/>
<organism evidence="2 3">
    <name type="scientific">Collybiopsis luxurians FD-317 M1</name>
    <dbReference type="NCBI Taxonomy" id="944289"/>
    <lineage>
        <taxon>Eukaryota</taxon>
        <taxon>Fungi</taxon>
        <taxon>Dikarya</taxon>
        <taxon>Basidiomycota</taxon>
        <taxon>Agaricomycotina</taxon>
        <taxon>Agaricomycetes</taxon>
        <taxon>Agaricomycetidae</taxon>
        <taxon>Agaricales</taxon>
        <taxon>Marasmiineae</taxon>
        <taxon>Omphalotaceae</taxon>
        <taxon>Collybiopsis</taxon>
        <taxon>Collybiopsis luxurians</taxon>
    </lineage>
</organism>
<accession>A0A0D0B0X4</accession>
<name>A0A0D0B0X4_9AGAR</name>
<protein>
    <submittedName>
        <fullName evidence="2">Uncharacterized protein</fullName>
    </submittedName>
</protein>